<feature type="domain" description="DNA mismatch repair protein S5" evidence="7">
    <location>
        <begin position="209"/>
        <end position="329"/>
    </location>
</feature>
<protein>
    <recommendedName>
        <fullName evidence="4">DNA mismatch repair protein MutL</fullName>
    </recommendedName>
</protein>
<evidence type="ECO:0000259" key="7">
    <source>
        <dbReference type="SMART" id="SM01340"/>
    </source>
</evidence>
<dbReference type="InterPro" id="IPR037198">
    <property type="entry name" value="MutL_C_sf"/>
</dbReference>
<dbReference type="Pfam" id="PF08676">
    <property type="entry name" value="MutL_C"/>
    <property type="match status" value="1"/>
</dbReference>
<keyword evidence="3 4" id="KW-0234">DNA repair</keyword>
<dbReference type="SUPFAM" id="SSF118116">
    <property type="entry name" value="DNA mismatch repair protein MutL"/>
    <property type="match status" value="1"/>
</dbReference>
<dbReference type="CDD" id="cd00782">
    <property type="entry name" value="MutL_Trans"/>
    <property type="match status" value="1"/>
</dbReference>
<dbReference type="GO" id="GO:0032300">
    <property type="term" value="C:mismatch repair complex"/>
    <property type="evidence" value="ECO:0007669"/>
    <property type="project" value="InterPro"/>
</dbReference>
<dbReference type="Gene3D" id="3.30.230.10">
    <property type="match status" value="1"/>
</dbReference>
<dbReference type="GO" id="GO:0004519">
    <property type="term" value="F:endonuclease activity"/>
    <property type="evidence" value="ECO:0007669"/>
    <property type="project" value="UniProtKB-KW"/>
</dbReference>
<evidence type="ECO:0000313" key="8">
    <source>
        <dbReference type="EMBL" id="NMD98960.1"/>
    </source>
</evidence>
<dbReference type="SMART" id="SM00853">
    <property type="entry name" value="MutL_C"/>
    <property type="match status" value="1"/>
</dbReference>
<dbReference type="InterPro" id="IPR042120">
    <property type="entry name" value="MutL_C_dimsub"/>
</dbReference>
<proteinExistence type="inferred from homology"/>
<dbReference type="GO" id="GO:0006298">
    <property type="term" value="P:mismatch repair"/>
    <property type="evidence" value="ECO:0007669"/>
    <property type="project" value="UniProtKB-UniRule"/>
</dbReference>
<dbReference type="InterPro" id="IPR013507">
    <property type="entry name" value="DNA_mismatch_S5_2-like"/>
</dbReference>
<dbReference type="GO" id="GO:0030983">
    <property type="term" value="F:mismatched DNA binding"/>
    <property type="evidence" value="ECO:0007669"/>
    <property type="project" value="InterPro"/>
</dbReference>
<feature type="region of interest" description="Disordered" evidence="5">
    <location>
        <begin position="366"/>
        <end position="396"/>
    </location>
</feature>
<dbReference type="RefSeq" id="WP_170077460.1">
    <property type="nucleotide sequence ID" value="NZ_JABAFA010000015.1"/>
</dbReference>
<evidence type="ECO:0000256" key="5">
    <source>
        <dbReference type="SAM" id="MobiDB-lite"/>
    </source>
</evidence>
<dbReference type="GO" id="GO:0016887">
    <property type="term" value="F:ATP hydrolysis activity"/>
    <property type="evidence" value="ECO:0007669"/>
    <property type="project" value="InterPro"/>
</dbReference>
<dbReference type="Proteomes" id="UP000543804">
    <property type="component" value="Unassembled WGS sequence"/>
</dbReference>
<dbReference type="Gene3D" id="3.30.1540.20">
    <property type="entry name" value="MutL, C-terminal domain, dimerisation subdomain"/>
    <property type="match status" value="1"/>
</dbReference>
<keyword evidence="8" id="KW-0540">Nuclease</keyword>
<dbReference type="NCBIfam" id="TIGR00585">
    <property type="entry name" value="mutl"/>
    <property type="match status" value="1"/>
</dbReference>
<dbReference type="SUPFAM" id="SSF54211">
    <property type="entry name" value="Ribosomal protein S5 domain 2-like"/>
    <property type="match status" value="1"/>
</dbReference>
<dbReference type="EMBL" id="JABAFA010000015">
    <property type="protein sequence ID" value="NMD98960.1"/>
    <property type="molecule type" value="Genomic_DNA"/>
</dbReference>
<gene>
    <name evidence="4 8" type="primary">mutL</name>
    <name evidence="8" type="ORF">HF878_05630</name>
</gene>
<evidence type="ECO:0000256" key="4">
    <source>
        <dbReference type="HAMAP-Rule" id="MF_00149"/>
    </source>
</evidence>
<dbReference type="InterPro" id="IPR014790">
    <property type="entry name" value="MutL_C"/>
</dbReference>
<dbReference type="InterPro" id="IPR014762">
    <property type="entry name" value="DNA_mismatch_repair_CS"/>
</dbReference>
<evidence type="ECO:0000256" key="3">
    <source>
        <dbReference type="ARBA" id="ARBA00023204"/>
    </source>
</evidence>
<sequence length="645" mass="69997">MSIIHVLDDKTINKIAAGEVVERPASVVKELVENSIDAGATKIEVEILAGGTSFMRVTDNGKGMSREDAELAILRHATSKIREAGDLSTVGTLGFRGEALPTIAAVSRFRMKTREAGADLGTQVEIYGGKTPDIRETGTSLGTTIQVEDLFFNTPARKKFLKTNHTEGARINDFIVKLALSHPEIAFRFLNNNKMALLTPGNGSLYDTVKAIYGAHVADASLALSFANEAEGIRIEGFITKPSMLKSSRAWQTLIVNGRIVESRALSKAIDNAYKSLVPKNGFPLAVLVLTVPPRTVDVNVHPQKIEMKFEDEGLLFKAVYKAVLDAVRPAQDLGLARVAAAVEHPETHVTSEPLRFVPATAAPGQAGGAVKTWEPSGHAPASFATPRPASMPRREMDAPGFAAAQAQLREKQAVRYPVAETVTQQVAEPAQSAQVSRETADAFCAFAGEGGIEPIGQVDLTYIIARDEKGLYIVDQHAAHERILFDKFSALADGIPSQQLLVHQILSFDARESALIEAHRDLFAQLGFRMEPSGEREFRLMEIPADVPAGEAEDIVREILVSLSDMHSVSAAELRKAALATTACRAAIKAGDELNLRQMQMILDALSETAYPFTCPHGRPTILKFSSEELAKMFKRTGFDLKKR</sequence>
<comment type="caution">
    <text evidence="8">The sequence shown here is derived from an EMBL/GenBank/DDBJ whole genome shotgun (WGS) entry which is preliminary data.</text>
</comment>
<dbReference type="Pfam" id="PF13589">
    <property type="entry name" value="HATPase_c_3"/>
    <property type="match status" value="1"/>
</dbReference>
<dbReference type="CDD" id="cd16926">
    <property type="entry name" value="HATPase_MutL-MLH-PMS-like"/>
    <property type="match status" value="1"/>
</dbReference>
<name>A0A848B464_9FIRM</name>
<keyword evidence="8" id="KW-0255">Endonuclease</keyword>
<comment type="function">
    <text evidence="4">This protein is involved in the repair of mismatches in DNA. It is required for dam-dependent methyl-directed DNA mismatch repair. May act as a 'molecular matchmaker', a protein that promotes the formation of a stable complex between two or more DNA-binding proteins in an ATP-dependent manner without itself being part of a final effector complex.</text>
</comment>
<dbReference type="Gene3D" id="3.30.565.10">
    <property type="entry name" value="Histidine kinase-like ATPase, C-terminal domain"/>
    <property type="match status" value="1"/>
</dbReference>
<dbReference type="PANTHER" id="PTHR10073">
    <property type="entry name" value="DNA MISMATCH REPAIR PROTEIN MLH, PMS, MUTL"/>
    <property type="match status" value="1"/>
</dbReference>
<dbReference type="InterPro" id="IPR042121">
    <property type="entry name" value="MutL_C_regsub"/>
</dbReference>
<dbReference type="AlphaFoldDB" id="A0A848B464"/>
<dbReference type="InterPro" id="IPR014721">
    <property type="entry name" value="Ribsml_uS5_D2-typ_fold_subgr"/>
</dbReference>
<organism evidence="8 9">
    <name type="scientific">Selenomonas bovis</name>
    <dbReference type="NCBI Taxonomy" id="416586"/>
    <lineage>
        <taxon>Bacteria</taxon>
        <taxon>Bacillati</taxon>
        <taxon>Bacillota</taxon>
        <taxon>Negativicutes</taxon>
        <taxon>Selenomonadales</taxon>
        <taxon>Selenomonadaceae</taxon>
        <taxon>Selenomonas</taxon>
    </lineage>
</organism>
<dbReference type="FunFam" id="3.30.565.10:FF:000003">
    <property type="entry name" value="DNA mismatch repair endonuclease MutL"/>
    <property type="match status" value="1"/>
</dbReference>
<dbReference type="GO" id="GO:0005524">
    <property type="term" value="F:ATP binding"/>
    <property type="evidence" value="ECO:0007669"/>
    <property type="project" value="InterPro"/>
</dbReference>
<dbReference type="InterPro" id="IPR002099">
    <property type="entry name" value="MutL/Mlh/PMS"/>
</dbReference>
<dbReference type="HAMAP" id="MF_00149">
    <property type="entry name" value="DNA_mis_repair"/>
    <property type="match status" value="1"/>
</dbReference>
<feature type="domain" description="MutL C-terminal dimerisation" evidence="6">
    <location>
        <begin position="455"/>
        <end position="595"/>
    </location>
</feature>
<dbReference type="PROSITE" id="PS00058">
    <property type="entry name" value="DNA_MISMATCH_REPAIR_1"/>
    <property type="match status" value="1"/>
</dbReference>
<keyword evidence="9" id="KW-1185">Reference proteome</keyword>
<keyword evidence="8" id="KW-0378">Hydrolase</keyword>
<keyword evidence="2 4" id="KW-0227">DNA damage</keyword>
<comment type="similarity">
    <text evidence="1 4">Belongs to the DNA mismatch repair MutL/HexB family.</text>
</comment>
<dbReference type="InterPro" id="IPR020667">
    <property type="entry name" value="DNA_mismatch_repair_MutL"/>
</dbReference>
<accession>A0A848B464</accession>
<dbReference type="Pfam" id="PF01119">
    <property type="entry name" value="DNA_mis_repair"/>
    <property type="match status" value="1"/>
</dbReference>
<dbReference type="InterPro" id="IPR020568">
    <property type="entry name" value="Ribosomal_Su5_D2-typ_SF"/>
</dbReference>
<evidence type="ECO:0000256" key="1">
    <source>
        <dbReference type="ARBA" id="ARBA00006082"/>
    </source>
</evidence>
<evidence type="ECO:0000313" key="9">
    <source>
        <dbReference type="Proteomes" id="UP000543804"/>
    </source>
</evidence>
<dbReference type="InterPro" id="IPR036890">
    <property type="entry name" value="HATPase_C_sf"/>
</dbReference>
<evidence type="ECO:0000259" key="6">
    <source>
        <dbReference type="SMART" id="SM00853"/>
    </source>
</evidence>
<dbReference type="GO" id="GO:0140664">
    <property type="term" value="F:ATP-dependent DNA damage sensor activity"/>
    <property type="evidence" value="ECO:0007669"/>
    <property type="project" value="InterPro"/>
</dbReference>
<reference evidence="8 9" key="1">
    <citation type="submission" date="2020-04" db="EMBL/GenBank/DDBJ databases">
        <authorList>
            <person name="Hitch T.C.A."/>
            <person name="Wylensek D."/>
            <person name="Clavel T."/>
        </authorList>
    </citation>
    <scope>NUCLEOTIDE SEQUENCE [LARGE SCALE GENOMIC DNA]</scope>
    <source>
        <strain evidence="8 9">PG-130-P53-12</strain>
    </source>
</reference>
<dbReference type="InterPro" id="IPR038973">
    <property type="entry name" value="MutL/Mlh/Pms-like"/>
</dbReference>
<dbReference type="PANTHER" id="PTHR10073:SF12">
    <property type="entry name" value="DNA MISMATCH REPAIR PROTEIN MLH1"/>
    <property type="match status" value="1"/>
</dbReference>
<evidence type="ECO:0000256" key="2">
    <source>
        <dbReference type="ARBA" id="ARBA00022763"/>
    </source>
</evidence>
<dbReference type="SMART" id="SM01340">
    <property type="entry name" value="DNA_mis_repair"/>
    <property type="match status" value="1"/>
</dbReference>
<dbReference type="SUPFAM" id="SSF55874">
    <property type="entry name" value="ATPase domain of HSP90 chaperone/DNA topoisomerase II/histidine kinase"/>
    <property type="match status" value="1"/>
</dbReference>
<dbReference type="Gene3D" id="3.30.1370.100">
    <property type="entry name" value="MutL, C-terminal domain, regulatory subdomain"/>
    <property type="match status" value="1"/>
</dbReference>